<feature type="non-terminal residue" evidence="1">
    <location>
        <position position="58"/>
    </location>
</feature>
<dbReference type="Proteomes" id="UP000708208">
    <property type="component" value="Unassembled WGS sequence"/>
</dbReference>
<proteinExistence type="predicted"/>
<evidence type="ECO:0000313" key="2">
    <source>
        <dbReference type="Proteomes" id="UP000708208"/>
    </source>
</evidence>
<name>A0A8J2NLY3_9HEXA</name>
<dbReference type="OrthoDB" id="6612291at2759"/>
<feature type="non-terminal residue" evidence="1">
    <location>
        <position position="1"/>
    </location>
</feature>
<gene>
    <name evidence="1" type="ORF">AFUS01_LOCUS7375</name>
</gene>
<protein>
    <submittedName>
        <fullName evidence="1">Uncharacterized protein</fullName>
    </submittedName>
</protein>
<sequence length="58" mass="6598">TKSLCWLRGTKDSEEIKGELFELMETVKEDQAEPLGERLRELKNPAVYRAAIIGCMLS</sequence>
<evidence type="ECO:0000313" key="1">
    <source>
        <dbReference type="EMBL" id="CAG7717946.1"/>
    </source>
</evidence>
<reference evidence="1" key="1">
    <citation type="submission" date="2021-06" db="EMBL/GenBank/DDBJ databases">
        <authorList>
            <person name="Hodson N. C."/>
            <person name="Mongue J. A."/>
            <person name="Jaron S. K."/>
        </authorList>
    </citation>
    <scope>NUCLEOTIDE SEQUENCE</scope>
</reference>
<dbReference type="EMBL" id="CAJVCH010049759">
    <property type="protein sequence ID" value="CAG7717946.1"/>
    <property type="molecule type" value="Genomic_DNA"/>
</dbReference>
<dbReference type="AlphaFoldDB" id="A0A8J2NLY3"/>
<accession>A0A8J2NLY3</accession>
<organism evidence="1 2">
    <name type="scientific">Allacma fusca</name>
    <dbReference type="NCBI Taxonomy" id="39272"/>
    <lineage>
        <taxon>Eukaryota</taxon>
        <taxon>Metazoa</taxon>
        <taxon>Ecdysozoa</taxon>
        <taxon>Arthropoda</taxon>
        <taxon>Hexapoda</taxon>
        <taxon>Collembola</taxon>
        <taxon>Symphypleona</taxon>
        <taxon>Sminthuridae</taxon>
        <taxon>Allacma</taxon>
    </lineage>
</organism>
<keyword evidence="2" id="KW-1185">Reference proteome</keyword>
<comment type="caution">
    <text evidence="1">The sequence shown here is derived from an EMBL/GenBank/DDBJ whole genome shotgun (WGS) entry which is preliminary data.</text>
</comment>